<protein>
    <recommendedName>
        <fullName evidence="4">Modulator of FtsH protease</fullName>
    </recommendedName>
</protein>
<dbReference type="RefSeq" id="WP_205259588.1">
    <property type="nucleotide sequence ID" value="NZ_JAERWK010000007.1"/>
</dbReference>
<sequence length="179" mass="18406">MNAYDPDAWQNLAVATAGAAAALAGLIFVAVSLNLAKILSFARLPWRAGSTLGLLLVVLVGALLVLVPMDHTALGITLAVTGLLYCTLAILAGLRQAAAPRRPAAAVSGPDSEREYAHSAVARAYHVLSLCVPALLVLVGGISVLAEAGGGLYWLVAGFIAGFVVAVLNAWVLLVEIER</sequence>
<feature type="transmembrane region" description="Helical" evidence="1">
    <location>
        <begin position="152"/>
        <end position="174"/>
    </location>
</feature>
<feature type="transmembrane region" description="Helical" evidence="1">
    <location>
        <begin position="48"/>
        <end position="67"/>
    </location>
</feature>
<proteinExistence type="predicted"/>
<evidence type="ECO:0000256" key="1">
    <source>
        <dbReference type="SAM" id="Phobius"/>
    </source>
</evidence>
<organism evidence="2 3">
    <name type="scientific">Nakamurella leprariae</name>
    <dbReference type="NCBI Taxonomy" id="2803911"/>
    <lineage>
        <taxon>Bacteria</taxon>
        <taxon>Bacillati</taxon>
        <taxon>Actinomycetota</taxon>
        <taxon>Actinomycetes</taxon>
        <taxon>Nakamurellales</taxon>
        <taxon>Nakamurellaceae</taxon>
        <taxon>Nakamurella</taxon>
    </lineage>
</organism>
<evidence type="ECO:0000313" key="2">
    <source>
        <dbReference type="EMBL" id="MBM9466623.1"/>
    </source>
</evidence>
<dbReference type="AlphaFoldDB" id="A0A938YF33"/>
<dbReference type="Proteomes" id="UP000663792">
    <property type="component" value="Unassembled WGS sequence"/>
</dbReference>
<gene>
    <name evidence="2" type="ORF">JL106_04920</name>
</gene>
<feature type="transmembrane region" description="Helical" evidence="1">
    <location>
        <begin position="73"/>
        <end position="94"/>
    </location>
</feature>
<comment type="caution">
    <text evidence="2">The sequence shown here is derived from an EMBL/GenBank/DDBJ whole genome shotgun (WGS) entry which is preliminary data.</text>
</comment>
<keyword evidence="1" id="KW-1133">Transmembrane helix</keyword>
<feature type="transmembrane region" description="Helical" evidence="1">
    <location>
        <begin position="12"/>
        <end position="36"/>
    </location>
</feature>
<keyword evidence="3" id="KW-1185">Reference proteome</keyword>
<keyword evidence="1" id="KW-0812">Transmembrane</keyword>
<name>A0A938YF33_9ACTN</name>
<evidence type="ECO:0000313" key="3">
    <source>
        <dbReference type="Proteomes" id="UP000663792"/>
    </source>
</evidence>
<accession>A0A938YF33</accession>
<dbReference type="EMBL" id="JAERWK010000007">
    <property type="protein sequence ID" value="MBM9466623.1"/>
    <property type="molecule type" value="Genomic_DNA"/>
</dbReference>
<evidence type="ECO:0008006" key="4">
    <source>
        <dbReference type="Google" id="ProtNLM"/>
    </source>
</evidence>
<keyword evidence="1" id="KW-0472">Membrane</keyword>
<reference evidence="2" key="1">
    <citation type="submission" date="2021-01" db="EMBL/GenBank/DDBJ databases">
        <title>YIM 132084 draft genome.</title>
        <authorList>
            <person name="An D."/>
        </authorList>
    </citation>
    <scope>NUCLEOTIDE SEQUENCE</scope>
    <source>
        <strain evidence="2">YIM 132084</strain>
    </source>
</reference>
<feature type="transmembrane region" description="Helical" evidence="1">
    <location>
        <begin position="124"/>
        <end position="146"/>
    </location>
</feature>